<accession>A0A9P1DHU9</accession>
<feature type="compositionally biased region" description="Low complexity" evidence="1">
    <location>
        <begin position="137"/>
        <end position="153"/>
    </location>
</feature>
<protein>
    <submittedName>
        <fullName evidence="2">Uncharacterized protein</fullName>
    </submittedName>
</protein>
<keyword evidence="4" id="KW-1185">Reference proteome</keyword>
<evidence type="ECO:0000313" key="3">
    <source>
        <dbReference type="EMBL" id="CAL1163612.1"/>
    </source>
</evidence>
<reference evidence="2" key="1">
    <citation type="submission" date="2022-10" db="EMBL/GenBank/DDBJ databases">
        <authorList>
            <person name="Chen Y."/>
            <person name="Dougan E. K."/>
            <person name="Chan C."/>
            <person name="Rhodes N."/>
            <person name="Thang M."/>
        </authorList>
    </citation>
    <scope>NUCLEOTIDE SEQUENCE</scope>
</reference>
<sequence>MVGRYLLLNFFVGSYLHFVVEDFGKNYTFQTQAYQETSSPCKAPLASAQNWTEASYLRGLQKRQPHFVDNVDDTGPMQAMDRFSMCPEIKDKFKQRTRSQTPAAPKTTKNRRKNKTKKGQGKGKSQQQFQAPSLPEAPWQSAKASASASTPSPAELQLRTLMTAMKKNESNLPADLQALLQETHKTQSQDMTKVLHSAVTKLGKAKKALQDARTSRMNLHNVWKNYLTASVEKWKEFCLDFEKQDTELAQQVQTASEAVKTAQEGLEASKREAKDVEDLDNDGRSDVPLEISDEETQEALDTKGQALKEGLNIMLHNLESLRDKADLAAEEQATKRPRTKAPDDSSAAPSQPFAMPGQ</sequence>
<evidence type="ECO:0000256" key="1">
    <source>
        <dbReference type="SAM" id="MobiDB-lite"/>
    </source>
</evidence>
<evidence type="ECO:0000313" key="4">
    <source>
        <dbReference type="Proteomes" id="UP001152797"/>
    </source>
</evidence>
<dbReference type="AlphaFoldDB" id="A0A9P1DHU9"/>
<dbReference type="Proteomes" id="UP001152797">
    <property type="component" value="Unassembled WGS sequence"/>
</dbReference>
<feature type="region of interest" description="Disordered" evidence="1">
    <location>
        <begin position="324"/>
        <end position="358"/>
    </location>
</feature>
<dbReference type="EMBL" id="CAMXCT030004746">
    <property type="protein sequence ID" value="CAL4797549.1"/>
    <property type="molecule type" value="Genomic_DNA"/>
</dbReference>
<gene>
    <name evidence="2" type="ORF">C1SCF055_LOCUS35521</name>
</gene>
<feature type="compositionally biased region" description="Basic and acidic residues" evidence="1">
    <location>
        <begin position="267"/>
        <end position="287"/>
    </location>
</feature>
<dbReference type="EMBL" id="CAMXCT010004746">
    <property type="protein sequence ID" value="CAI4010237.1"/>
    <property type="molecule type" value="Genomic_DNA"/>
</dbReference>
<feature type="region of interest" description="Disordered" evidence="1">
    <location>
        <begin position="93"/>
        <end position="153"/>
    </location>
</feature>
<feature type="region of interest" description="Disordered" evidence="1">
    <location>
        <begin position="263"/>
        <end position="299"/>
    </location>
</feature>
<reference evidence="3" key="2">
    <citation type="submission" date="2024-04" db="EMBL/GenBank/DDBJ databases">
        <authorList>
            <person name="Chen Y."/>
            <person name="Shah S."/>
            <person name="Dougan E. K."/>
            <person name="Thang M."/>
            <person name="Chan C."/>
        </authorList>
    </citation>
    <scope>NUCLEOTIDE SEQUENCE [LARGE SCALE GENOMIC DNA]</scope>
</reference>
<organism evidence="2">
    <name type="scientific">Cladocopium goreaui</name>
    <dbReference type="NCBI Taxonomy" id="2562237"/>
    <lineage>
        <taxon>Eukaryota</taxon>
        <taxon>Sar</taxon>
        <taxon>Alveolata</taxon>
        <taxon>Dinophyceae</taxon>
        <taxon>Suessiales</taxon>
        <taxon>Symbiodiniaceae</taxon>
        <taxon>Cladocopium</taxon>
    </lineage>
</organism>
<proteinExistence type="predicted"/>
<dbReference type="EMBL" id="CAMXCT020004746">
    <property type="protein sequence ID" value="CAL1163612.1"/>
    <property type="molecule type" value="Genomic_DNA"/>
</dbReference>
<evidence type="ECO:0000313" key="2">
    <source>
        <dbReference type="EMBL" id="CAI4010237.1"/>
    </source>
</evidence>
<name>A0A9P1DHU9_9DINO</name>
<feature type="compositionally biased region" description="Basic residues" evidence="1">
    <location>
        <begin position="108"/>
        <end position="121"/>
    </location>
</feature>
<comment type="caution">
    <text evidence="2">The sequence shown here is derived from an EMBL/GenBank/DDBJ whole genome shotgun (WGS) entry which is preliminary data.</text>
</comment>